<dbReference type="Proteomes" id="UP000612282">
    <property type="component" value="Unassembled WGS sequence"/>
</dbReference>
<protein>
    <submittedName>
        <fullName evidence="1">Uncharacterized protein</fullName>
    </submittedName>
</protein>
<accession>A0ABQ3XKG6</accession>
<organism evidence="1 2">
    <name type="scientific">Actinoplanes couchii</name>
    <dbReference type="NCBI Taxonomy" id="403638"/>
    <lineage>
        <taxon>Bacteria</taxon>
        <taxon>Bacillati</taxon>
        <taxon>Actinomycetota</taxon>
        <taxon>Actinomycetes</taxon>
        <taxon>Micromonosporales</taxon>
        <taxon>Micromonosporaceae</taxon>
        <taxon>Actinoplanes</taxon>
    </lineage>
</organism>
<dbReference type="EMBL" id="BOMG01000093">
    <property type="protein sequence ID" value="GID58986.1"/>
    <property type="molecule type" value="Genomic_DNA"/>
</dbReference>
<dbReference type="RefSeq" id="WP_203804530.1">
    <property type="nucleotide sequence ID" value="NZ_BAAAQE010000093.1"/>
</dbReference>
<name>A0ABQ3XKG6_9ACTN</name>
<evidence type="ECO:0000313" key="2">
    <source>
        <dbReference type="Proteomes" id="UP000612282"/>
    </source>
</evidence>
<evidence type="ECO:0000313" key="1">
    <source>
        <dbReference type="EMBL" id="GID58986.1"/>
    </source>
</evidence>
<proteinExistence type="predicted"/>
<sequence length="234" mass="26128">MNPELTHAFETLLRRPLTDFEPNATYALYRQDNSVTDAFFDEDLDLDLLARGEIVGQPFDGVPGLADTGFPGLWQVDLGRSVFLIEADDVPDSLWRHRRGTKVGKVLRRDPVDLSEEWVSVDLRIHTDGTLFDAMRAATWTNRAFGDGGLDPALTVEPKWERRLAAIPDPGLRDHLRELCLTAESARGAGARFLGRRHPGFPWMSAKGYRVIAAWSFGESEATSLVVQIPAKRS</sequence>
<gene>
    <name evidence="1" type="ORF">Aco03nite_073900</name>
</gene>
<keyword evidence="2" id="KW-1185">Reference proteome</keyword>
<reference evidence="1 2" key="1">
    <citation type="submission" date="2021-01" db="EMBL/GenBank/DDBJ databases">
        <title>Whole genome shotgun sequence of Actinoplanes couchii NBRC 106145.</title>
        <authorList>
            <person name="Komaki H."/>
            <person name="Tamura T."/>
        </authorList>
    </citation>
    <scope>NUCLEOTIDE SEQUENCE [LARGE SCALE GENOMIC DNA]</scope>
    <source>
        <strain evidence="1 2">NBRC 106145</strain>
    </source>
</reference>
<comment type="caution">
    <text evidence="1">The sequence shown here is derived from an EMBL/GenBank/DDBJ whole genome shotgun (WGS) entry which is preliminary data.</text>
</comment>